<dbReference type="Gene3D" id="1.20.1260.10">
    <property type="match status" value="1"/>
</dbReference>
<protein>
    <recommendedName>
        <fullName evidence="2">Ferritin-like domain-containing protein</fullName>
    </recommendedName>
</protein>
<dbReference type="Pfam" id="PF13668">
    <property type="entry name" value="Ferritin_2"/>
    <property type="match status" value="1"/>
</dbReference>
<dbReference type="PANTHER" id="PTHR31694:SF26">
    <property type="entry name" value="OS05G0151100 PROTEIN"/>
    <property type="match status" value="1"/>
</dbReference>
<gene>
    <name evidence="1" type="ORF">AVDCRST_MAG49-1497</name>
</gene>
<name>A0A6J4UDF4_9BACT</name>
<accession>A0A6J4UDF4</accession>
<dbReference type="InterPro" id="IPR052965">
    <property type="entry name" value="Pigment-catalase-like"/>
</dbReference>
<dbReference type="PANTHER" id="PTHR31694">
    <property type="entry name" value="DESICCATION-LIKE PROTEIN"/>
    <property type="match status" value="1"/>
</dbReference>
<dbReference type="PROSITE" id="PS51318">
    <property type="entry name" value="TAT"/>
    <property type="match status" value="1"/>
</dbReference>
<dbReference type="AlphaFoldDB" id="A0A6J4UDF4"/>
<dbReference type="InterPro" id="IPR006311">
    <property type="entry name" value="TAT_signal"/>
</dbReference>
<organism evidence="1">
    <name type="scientific">uncultured Thermomicrobiales bacterium</name>
    <dbReference type="NCBI Taxonomy" id="1645740"/>
    <lineage>
        <taxon>Bacteria</taxon>
        <taxon>Pseudomonadati</taxon>
        <taxon>Thermomicrobiota</taxon>
        <taxon>Thermomicrobia</taxon>
        <taxon>Thermomicrobiales</taxon>
        <taxon>environmental samples</taxon>
    </lineage>
</organism>
<sequence>MELAHDRILNTATAVGSRSASRRGLLRGTAAIAGGGALALAGVPAFRGLTSAAAQEFDGPVDVLNFALTLEHLESAFYRDGLASLGAEAFTALDFQPGVFDYLSEISANEATHVETLTAVISDLGGEPVEEQAYDFGDAFTDAEVFLTTAAALENTGVEAYTGAAQFLIEEDELLTAALTIHGVEARHAAYLNILTGEDPFPESFNPAATPEEVLEIAGQFFADNADATPEGDDEATPDA</sequence>
<dbReference type="InterPro" id="IPR012347">
    <property type="entry name" value="Ferritin-like"/>
</dbReference>
<proteinExistence type="predicted"/>
<reference evidence="1" key="1">
    <citation type="submission" date="2020-02" db="EMBL/GenBank/DDBJ databases">
        <authorList>
            <person name="Meier V. D."/>
        </authorList>
    </citation>
    <scope>NUCLEOTIDE SEQUENCE</scope>
    <source>
        <strain evidence="1">AVDCRST_MAG49</strain>
    </source>
</reference>
<evidence type="ECO:0000313" key="1">
    <source>
        <dbReference type="EMBL" id="CAA9547673.1"/>
    </source>
</evidence>
<dbReference type="CDD" id="cd00657">
    <property type="entry name" value="Ferritin_like"/>
    <property type="match status" value="1"/>
</dbReference>
<dbReference type="EMBL" id="CADCWG010000089">
    <property type="protein sequence ID" value="CAA9547673.1"/>
    <property type="molecule type" value="Genomic_DNA"/>
</dbReference>
<dbReference type="SUPFAM" id="SSF47240">
    <property type="entry name" value="Ferritin-like"/>
    <property type="match status" value="1"/>
</dbReference>
<evidence type="ECO:0008006" key="2">
    <source>
        <dbReference type="Google" id="ProtNLM"/>
    </source>
</evidence>
<dbReference type="InterPro" id="IPR009078">
    <property type="entry name" value="Ferritin-like_SF"/>
</dbReference>